<sequence length="49" mass="5691">MAQIEAKPNQSHAQNLDSRAKIQDRHFTILAKSDRKNCHNPKYVDSQQE</sequence>
<proteinExistence type="predicted"/>
<dbReference type="AlphaFoldDB" id="A0A8B4BVR0"/>
<dbReference type="EMBL" id="FQUB01000023">
    <property type="protein sequence ID" value="SHF12630.1"/>
    <property type="molecule type" value="Genomic_DNA"/>
</dbReference>
<accession>A0A8B4BVR0</accession>
<evidence type="ECO:0000313" key="3">
    <source>
        <dbReference type="Proteomes" id="UP000184029"/>
    </source>
</evidence>
<feature type="region of interest" description="Disordered" evidence="1">
    <location>
        <begin position="1"/>
        <end position="21"/>
    </location>
</feature>
<organism evidence="2 3">
    <name type="scientific">Heyndrickxia coagulans DSM 1 = ATCC 7050</name>
    <dbReference type="NCBI Taxonomy" id="1121088"/>
    <lineage>
        <taxon>Bacteria</taxon>
        <taxon>Bacillati</taxon>
        <taxon>Bacillota</taxon>
        <taxon>Bacilli</taxon>
        <taxon>Bacillales</taxon>
        <taxon>Bacillaceae</taxon>
        <taxon>Heyndrickxia</taxon>
    </lineage>
</organism>
<evidence type="ECO:0000313" key="2">
    <source>
        <dbReference type="EMBL" id="SHF12630.1"/>
    </source>
</evidence>
<name>A0A8B4BVR0_HEYCO</name>
<dbReference type="Proteomes" id="UP000184029">
    <property type="component" value="Unassembled WGS sequence"/>
</dbReference>
<protein>
    <submittedName>
        <fullName evidence="2">Uncharacterized protein</fullName>
    </submittedName>
</protein>
<comment type="caution">
    <text evidence="2">The sequence shown here is derived from an EMBL/GenBank/DDBJ whole genome shotgun (WGS) entry which is preliminary data.</text>
</comment>
<dbReference type="KEGG" id="bcoa:BF29_2842"/>
<reference evidence="2 3" key="1">
    <citation type="submission" date="2016-11" db="EMBL/GenBank/DDBJ databases">
        <authorList>
            <person name="Varghese N."/>
            <person name="Submissions S."/>
        </authorList>
    </citation>
    <scope>NUCLEOTIDE SEQUENCE [LARGE SCALE GENOMIC DNA]</scope>
    <source>
        <strain evidence="2 3">DSM 1</strain>
    </source>
</reference>
<gene>
    <name evidence="2" type="ORF">SAMN02745208_01436</name>
</gene>
<evidence type="ECO:0000256" key="1">
    <source>
        <dbReference type="SAM" id="MobiDB-lite"/>
    </source>
</evidence>
<feature type="compositionally biased region" description="Polar residues" evidence="1">
    <location>
        <begin position="8"/>
        <end position="17"/>
    </location>
</feature>